<dbReference type="AlphaFoldDB" id="A0A7Y2H126"/>
<keyword evidence="1" id="KW-0472">Membrane</keyword>
<evidence type="ECO:0000313" key="2">
    <source>
        <dbReference type="EMBL" id="NNF05584.1"/>
    </source>
</evidence>
<feature type="transmembrane region" description="Helical" evidence="1">
    <location>
        <begin position="250"/>
        <end position="269"/>
    </location>
</feature>
<accession>A0A7Y2H126</accession>
<name>A0A7Y2H126_UNCEI</name>
<feature type="transmembrane region" description="Helical" evidence="1">
    <location>
        <begin position="160"/>
        <end position="178"/>
    </location>
</feature>
<dbReference type="EMBL" id="JABDJR010000082">
    <property type="protein sequence ID" value="NNF05584.1"/>
    <property type="molecule type" value="Genomic_DNA"/>
</dbReference>
<dbReference type="Proteomes" id="UP000547674">
    <property type="component" value="Unassembled WGS sequence"/>
</dbReference>
<gene>
    <name evidence="2" type="ORF">HKN21_02375</name>
</gene>
<keyword evidence="1" id="KW-0812">Transmembrane</keyword>
<feature type="transmembrane region" description="Helical" evidence="1">
    <location>
        <begin position="130"/>
        <end position="148"/>
    </location>
</feature>
<protein>
    <recommendedName>
        <fullName evidence="4">PqqD family peptide modification chaperone</fullName>
    </recommendedName>
</protein>
<evidence type="ECO:0008006" key="4">
    <source>
        <dbReference type="Google" id="ProtNLM"/>
    </source>
</evidence>
<keyword evidence="1" id="KW-1133">Transmembrane helix</keyword>
<organism evidence="2 3">
    <name type="scientific">Eiseniibacteriota bacterium</name>
    <dbReference type="NCBI Taxonomy" id="2212470"/>
    <lineage>
        <taxon>Bacteria</taxon>
        <taxon>Candidatus Eiseniibacteriota</taxon>
    </lineage>
</organism>
<feature type="transmembrane region" description="Helical" evidence="1">
    <location>
        <begin position="361"/>
        <end position="385"/>
    </location>
</feature>
<comment type="caution">
    <text evidence="2">The sequence shown here is derived from an EMBL/GenBank/DDBJ whole genome shotgun (WGS) entry which is preliminary data.</text>
</comment>
<proteinExistence type="predicted"/>
<sequence>MNANMIVPEPVSGLEFSTHADPAGSFRVFAPPDRYFVIPSMVRDLLQLIDGKRTLEEISRLHGGQGHPAIDADSLHRLLRQNFSDLVIVEGSRPTERAAKSPMWFRVPVLSASAANRVGSAFSKLYQSSFLAVTSLLLLLLHLGFVFLKLPTLPSFTDPRLWVIPILVYTVSTLWHEVGHISALRAYGQSPGAVGFGFYRMFPVMYSDVSRSWLLSQKQRVIVDLGGIYFHLIFAAACVVGYAFTQEIVWAQSAVLIYAGVLANLNPFLRLDGYWVASDLLDRSDLRKNSRHVLRAAVKGGQDSGESKWVRLYAWLSLGYFAWLAWWVGSRFIPRALAGVQELWGKLSTGSAGEGWLGHPVVLAGMILLLAFAMIGAVTLFVAGLRMVWFTFSPQSKPESQASAPEKG</sequence>
<evidence type="ECO:0000256" key="1">
    <source>
        <dbReference type="SAM" id="Phobius"/>
    </source>
</evidence>
<feature type="transmembrane region" description="Helical" evidence="1">
    <location>
        <begin position="221"/>
        <end position="244"/>
    </location>
</feature>
<feature type="transmembrane region" description="Helical" evidence="1">
    <location>
        <begin position="312"/>
        <end position="329"/>
    </location>
</feature>
<reference evidence="2 3" key="1">
    <citation type="submission" date="2020-03" db="EMBL/GenBank/DDBJ databases">
        <title>Metabolic flexibility allows generalist bacteria to become dominant in a frequently disturbed ecosystem.</title>
        <authorList>
            <person name="Chen Y.-J."/>
            <person name="Leung P.M."/>
            <person name="Bay S.K."/>
            <person name="Hugenholtz P."/>
            <person name="Kessler A.J."/>
            <person name="Shelley G."/>
            <person name="Waite D.W."/>
            <person name="Cook P.L."/>
            <person name="Greening C."/>
        </authorList>
    </citation>
    <scope>NUCLEOTIDE SEQUENCE [LARGE SCALE GENOMIC DNA]</scope>
    <source>
        <strain evidence="2">SS_bin_28</strain>
    </source>
</reference>
<evidence type="ECO:0000313" key="3">
    <source>
        <dbReference type="Proteomes" id="UP000547674"/>
    </source>
</evidence>